<keyword evidence="3" id="KW-0808">Transferase</keyword>
<evidence type="ECO:0000256" key="2">
    <source>
        <dbReference type="ARBA" id="ARBA00022527"/>
    </source>
</evidence>
<keyword evidence="4 7" id="KW-0547">Nucleotide-binding</keyword>
<keyword evidence="2" id="KW-0723">Serine/threonine-protein kinase</keyword>
<dbReference type="PROSITE" id="PS00107">
    <property type="entry name" value="PROTEIN_KINASE_ATP"/>
    <property type="match status" value="1"/>
</dbReference>
<proteinExistence type="inferred from homology"/>
<evidence type="ECO:0000256" key="7">
    <source>
        <dbReference type="PROSITE-ProRule" id="PRU10141"/>
    </source>
</evidence>
<dbReference type="Gene3D" id="3.30.200.20">
    <property type="entry name" value="Phosphorylase Kinase, domain 1"/>
    <property type="match status" value="1"/>
</dbReference>
<evidence type="ECO:0000256" key="4">
    <source>
        <dbReference type="ARBA" id="ARBA00022741"/>
    </source>
</evidence>
<dbReference type="PROSITE" id="PS50011">
    <property type="entry name" value="PROTEIN_KINASE_DOM"/>
    <property type="match status" value="1"/>
</dbReference>
<dbReference type="PANTHER" id="PTHR24351">
    <property type="entry name" value="RIBOSOMAL PROTEIN S6 KINASE"/>
    <property type="match status" value="1"/>
</dbReference>
<evidence type="ECO:0000259" key="10">
    <source>
        <dbReference type="PROSITE" id="PS51285"/>
    </source>
</evidence>
<name>A0ABQ8Z5F8_9EUKA</name>
<feature type="domain" description="Protein kinase" evidence="9">
    <location>
        <begin position="79"/>
        <end position="336"/>
    </location>
</feature>
<dbReference type="SUPFAM" id="SSF56112">
    <property type="entry name" value="Protein kinase-like (PK-like)"/>
    <property type="match status" value="1"/>
</dbReference>
<evidence type="ECO:0000256" key="1">
    <source>
        <dbReference type="ARBA" id="ARBA00006935"/>
    </source>
</evidence>
<feature type="domain" description="PH" evidence="8">
    <location>
        <begin position="4"/>
        <end position="37"/>
    </location>
</feature>
<evidence type="ECO:0000256" key="3">
    <source>
        <dbReference type="ARBA" id="ARBA00022679"/>
    </source>
</evidence>
<keyword evidence="6 7" id="KW-0067">ATP-binding</keyword>
<keyword evidence="5 11" id="KW-0418">Kinase</keyword>
<feature type="domain" description="AGC-kinase C-terminal" evidence="10">
    <location>
        <begin position="337"/>
        <end position="408"/>
    </location>
</feature>
<dbReference type="Gene3D" id="2.30.29.30">
    <property type="entry name" value="Pleckstrin-homology domain (PH domain)/Phosphotyrosine-binding domain (PTB)"/>
    <property type="match status" value="1"/>
</dbReference>
<dbReference type="SMART" id="SM00133">
    <property type="entry name" value="S_TK_X"/>
    <property type="match status" value="1"/>
</dbReference>
<reference evidence="11" key="1">
    <citation type="submission" date="2022-08" db="EMBL/GenBank/DDBJ databases">
        <title>Novel sulfate-reducing endosymbionts in the free-living metamonad Anaeramoeba.</title>
        <authorList>
            <person name="Jerlstrom-Hultqvist J."/>
            <person name="Cepicka I."/>
            <person name="Gallot-Lavallee L."/>
            <person name="Salas-Leiva D."/>
            <person name="Curtis B.A."/>
            <person name="Zahonova K."/>
            <person name="Pipaliya S."/>
            <person name="Dacks J."/>
            <person name="Roger A.J."/>
        </authorList>
    </citation>
    <scope>NUCLEOTIDE SEQUENCE</scope>
    <source>
        <strain evidence="11">Schooner1</strain>
    </source>
</reference>
<dbReference type="InterPro" id="IPR001849">
    <property type="entry name" value="PH_domain"/>
</dbReference>
<dbReference type="Pfam" id="PF00069">
    <property type="entry name" value="Pkinase"/>
    <property type="match status" value="1"/>
</dbReference>
<dbReference type="CDD" id="cd05123">
    <property type="entry name" value="STKc_AGC"/>
    <property type="match status" value="1"/>
</dbReference>
<dbReference type="PROSITE" id="PS50003">
    <property type="entry name" value="PH_DOMAIN"/>
    <property type="match status" value="1"/>
</dbReference>
<comment type="similarity">
    <text evidence="1">Belongs to the protein kinase superfamily. AGC Ser/Thr protein kinase family. RAC subfamily.</text>
</comment>
<dbReference type="InterPro" id="IPR011993">
    <property type="entry name" value="PH-like_dom_sf"/>
</dbReference>
<dbReference type="InterPro" id="IPR017441">
    <property type="entry name" value="Protein_kinase_ATP_BS"/>
</dbReference>
<dbReference type="EMBL" id="JAOAOG010000048">
    <property type="protein sequence ID" value="KAJ6252137.1"/>
    <property type="molecule type" value="Genomic_DNA"/>
</dbReference>
<dbReference type="InterPro" id="IPR000961">
    <property type="entry name" value="AGC-kinase_C"/>
</dbReference>
<gene>
    <name evidence="11" type="ORF">M0813_14519</name>
</gene>
<dbReference type="GO" id="GO:0016301">
    <property type="term" value="F:kinase activity"/>
    <property type="evidence" value="ECO:0007669"/>
    <property type="project" value="UniProtKB-KW"/>
</dbReference>
<dbReference type="Proteomes" id="UP001150062">
    <property type="component" value="Unassembled WGS sequence"/>
</dbReference>
<evidence type="ECO:0000259" key="9">
    <source>
        <dbReference type="PROSITE" id="PS50011"/>
    </source>
</evidence>
<sequence length="410" mass="47593">MSNIKTKSGYLVKQGGTNKSWKKRWFVVQEKLVCYYKTEKSQLLQGIFVLTKKERSEWVYFLENEISSRVVDKVSRDDFNLLAIIGRGTYGKVYMVKKKDTSEIYAMKILQKDMLTKNQQISQRMSERNVLMRVRHPFIIGLQYSFQTPEKLYMVLDYAPGGELFSHLKKNGKFSKDRTRLYVAEIILGLEHLHKMDIIYRGLKPENLLIDEGGHIKIADFSYVRTDLRKKSGGKTNTFCETPEYLAPEIILNKEYTEVVDWWSLGILIYEMLVGMPPFYAEELDDLYMLILRSQIKVPSSVKTAARDLILKLLDRNPTTRLGSNGSSDIKKHPFFSGINWEKVYNKEYTPEFLPQISNGTRSTEPDKEFTEEYAFGSLVKTKTVEEVDKAKFKEFVFIDNPEGNGTSKK</sequence>
<accession>A0ABQ8Z5F8</accession>
<dbReference type="Gene3D" id="1.10.510.10">
    <property type="entry name" value="Transferase(Phosphotransferase) domain 1"/>
    <property type="match status" value="1"/>
</dbReference>
<dbReference type="PROSITE" id="PS51285">
    <property type="entry name" value="AGC_KINASE_CTER"/>
    <property type="match status" value="1"/>
</dbReference>
<dbReference type="Pfam" id="PF00169">
    <property type="entry name" value="PH"/>
    <property type="match status" value="1"/>
</dbReference>
<evidence type="ECO:0000313" key="12">
    <source>
        <dbReference type="Proteomes" id="UP001150062"/>
    </source>
</evidence>
<evidence type="ECO:0000259" key="8">
    <source>
        <dbReference type="PROSITE" id="PS50003"/>
    </source>
</evidence>
<feature type="binding site" evidence="7">
    <location>
        <position position="108"/>
    </location>
    <ligand>
        <name>ATP</name>
        <dbReference type="ChEBI" id="CHEBI:30616"/>
    </ligand>
</feature>
<evidence type="ECO:0000256" key="5">
    <source>
        <dbReference type="ARBA" id="ARBA00022777"/>
    </source>
</evidence>
<organism evidence="11 12">
    <name type="scientific">Anaeramoeba flamelloides</name>
    <dbReference type="NCBI Taxonomy" id="1746091"/>
    <lineage>
        <taxon>Eukaryota</taxon>
        <taxon>Metamonada</taxon>
        <taxon>Anaeramoebidae</taxon>
        <taxon>Anaeramoeba</taxon>
    </lineage>
</organism>
<evidence type="ECO:0000313" key="11">
    <source>
        <dbReference type="EMBL" id="KAJ6252137.1"/>
    </source>
</evidence>
<dbReference type="InterPro" id="IPR000719">
    <property type="entry name" value="Prot_kinase_dom"/>
</dbReference>
<dbReference type="InterPro" id="IPR011009">
    <property type="entry name" value="Kinase-like_dom_sf"/>
</dbReference>
<dbReference type="InterPro" id="IPR045270">
    <property type="entry name" value="STKc_AGC"/>
</dbReference>
<protein>
    <submittedName>
        <fullName evidence="11">Serine/threonine-protein kinase ypk2/ykr2</fullName>
    </submittedName>
</protein>
<keyword evidence="12" id="KW-1185">Reference proteome</keyword>
<evidence type="ECO:0000256" key="6">
    <source>
        <dbReference type="ARBA" id="ARBA00022840"/>
    </source>
</evidence>
<dbReference type="SUPFAM" id="SSF50729">
    <property type="entry name" value="PH domain-like"/>
    <property type="match status" value="1"/>
</dbReference>
<comment type="caution">
    <text evidence="11">The sequence shown here is derived from an EMBL/GenBank/DDBJ whole genome shotgun (WGS) entry which is preliminary data.</text>
</comment>